<dbReference type="PANTHER" id="PTHR12980">
    <property type="entry name" value="UBIQUINOL-CYTOCHROME C REDUCTASE COMPLEX, SUBUNIT X"/>
    <property type="match status" value="1"/>
</dbReference>
<evidence type="ECO:0000256" key="8">
    <source>
        <dbReference type="ARBA" id="ARBA00022989"/>
    </source>
</evidence>
<dbReference type="FunFam" id="1.20.5.260:FF:000001">
    <property type="entry name" value="Cytochrome b-c1 complex subunit 9"/>
    <property type="match status" value="1"/>
</dbReference>
<evidence type="ECO:0000313" key="13">
    <source>
        <dbReference type="EMBL" id="TKA47140.1"/>
    </source>
</evidence>
<reference evidence="13 14" key="1">
    <citation type="submission" date="2017-03" db="EMBL/GenBank/DDBJ databases">
        <title>Genomes of endolithic fungi from Antarctica.</title>
        <authorList>
            <person name="Coleine C."/>
            <person name="Masonjones S."/>
            <person name="Stajich J.E."/>
        </authorList>
    </citation>
    <scope>NUCLEOTIDE SEQUENCE [LARGE SCALE GENOMIC DNA]</scope>
    <source>
        <strain evidence="13 14">CCFEE 5311</strain>
    </source>
</reference>
<comment type="subcellular location">
    <subcellularLocation>
        <location evidence="1 12">Mitochondrion inner membrane</location>
        <topology evidence="1 12">Single-pass membrane protein</topology>
    </subcellularLocation>
</comment>
<evidence type="ECO:0000256" key="11">
    <source>
        <dbReference type="ARBA" id="ARBA00044247"/>
    </source>
</evidence>
<keyword evidence="6 12" id="KW-0999">Mitochondrion inner membrane</keyword>
<keyword evidence="8 12" id="KW-1133">Transmembrane helix</keyword>
<evidence type="ECO:0000313" key="14">
    <source>
        <dbReference type="Proteomes" id="UP000310066"/>
    </source>
</evidence>
<feature type="transmembrane region" description="Helical" evidence="12">
    <location>
        <begin position="20"/>
        <end position="45"/>
    </location>
</feature>
<gene>
    <name evidence="13" type="ORF">B0A54_02618</name>
</gene>
<proteinExistence type="inferred from homology"/>
<keyword evidence="5 12" id="KW-0812">Transmembrane</keyword>
<evidence type="ECO:0000256" key="12">
    <source>
        <dbReference type="RuleBase" id="RU368056"/>
    </source>
</evidence>
<dbReference type="STRING" id="329885.A0A4U0VDN5"/>
<organism evidence="13 14">
    <name type="scientific">Friedmanniomyces endolithicus</name>
    <dbReference type="NCBI Taxonomy" id="329885"/>
    <lineage>
        <taxon>Eukaryota</taxon>
        <taxon>Fungi</taxon>
        <taxon>Dikarya</taxon>
        <taxon>Ascomycota</taxon>
        <taxon>Pezizomycotina</taxon>
        <taxon>Dothideomycetes</taxon>
        <taxon>Dothideomycetidae</taxon>
        <taxon>Mycosphaerellales</taxon>
        <taxon>Teratosphaeriaceae</taxon>
        <taxon>Friedmanniomyces</taxon>
    </lineage>
</organism>
<dbReference type="SUPFAM" id="SSF81514">
    <property type="entry name" value="Subunit X (non-heme 7 kDa protein) of cytochrome bc1 complex (Ubiquinol-cytochrome c reductase)"/>
    <property type="match status" value="1"/>
</dbReference>
<accession>A0A4U0VDN5</accession>
<evidence type="ECO:0000256" key="5">
    <source>
        <dbReference type="ARBA" id="ARBA00022692"/>
    </source>
</evidence>
<comment type="caution">
    <text evidence="13">The sequence shown here is derived from an EMBL/GenBank/DDBJ whole genome shotgun (WGS) entry which is preliminary data.</text>
</comment>
<dbReference type="PANTHER" id="PTHR12980:SF0">
    <property type="entry name" value="CYTOCHROME B-C1 COMPLEX SUBUNIT 9"/>
    <property type="match status" value="1"/>
</dbReference>
<evidence type="ECO:0000256" key="7">
    <source>
        <dbReference type="ARBA" id="ARBA00022982"/>
    </source>
</evidence>
<sequence length="66" mass="7585">MPAPNGFLGSFYALVIRRNFGFLGVIFLGAFATEIAFETTANGIWNSINRGRQWKDIKQRYMEHDE</sequence>
<comment type="function">
    <text evidence="12">Component of the ubiquinol-cytochrome c oxidoreductase, a multisubunit transmembrane complex that is part of the mitochondrial electron transport chain which drives oxidative phosphorylation. The complex plays an important role in the uptake of multiple carbon sources present in different host niches.</text>
</comment>
<keyword evidence="9 12" id="KW-0496">Mitochondrion</keyword>
<dbReference type="Pfam" id="PF05365">
    <property type="entry name" value="UCR_UQCRX_QCR9"/>
    <property type="match status" value="1"/>
</dbReference>
<evidence type="ECO:0000256" key="10">
    <source>
        <dbReference type="ARBA" id="ARBA00023136"/>
    </source>
</evidence>
<evidence type="ECO:0000256" key="6">
    <source>
        <dbReference type="ARBA" id="ARBA00022792"/>
    </source>
</evidence>
<dbReference type="GO" id="GO:0006122">
    <property type="term" value="P:mitochondrial electron transport, ubiquinol to cytochrome c"/>
    <property type="evidence" value="ECO:0007669"/>
    <property type="project" value="UniProtKB-UniRule"/>
</dbReference>
<evidence type="ECO:0000256" key="9">
    <source>
        <dbReference type="ARBA" id="ARBA00023128"/>
    </source>
</evidence>
<dbReference type="Proteomes" id="UP000310066">
    <property type="component" value="Unassembled WGS sequence"/>
</dbReference>
<dbReference type="Gene3D" id="1.20.5.260">
    <property type="entry name" value="Cytochrome b-c1 complex subunit 9"/>
    <property type="match status" value="1"/>
</dbReference>
<dbReference type="GO" id="GO:0005743">
    <property type="term" value="C:mitochondrial inner membrane"/>
    <property type="evidence" value="ECO:0007669"/>
    <property type="project" value="UniProtKB-SubCell"/>
</dbReference>
<evidence type="ECO:0000256" key="3">
    <source>
        <dbReference type="ARBA" id="ARBA00022448"/>
    </source>
</evidence>
<evidence type="ECO:0000256" key="2">
    <source>
        <dbReference type="ARBA" id="ARBA00007856"/>
    </source>
</evidence>
<dbReference type="GO" id="GO:0045275">
    <property type="term" value="C:respiratory chain complex III"/>
    <property type="evidence" value="ECO:0007669"/>
    <property type="project" value="UniProtKB-UniRule"/>
</dbReference>
<dbReference type="AlphaFoldDB" id="A0A4U0VDN5"/>
<evidence type="ECO:0000256" key="4">
    <source>
        <dbReference type="ARBA" id="ARBA00022660"/>
    </source>
</evidence>
<comment type="similarity">
    <text evidence="2 12">Belongs to the UQCR10/QCR9 family.</text>
</comment>
<dbReference type="InterPro" id="IPR036656">
    <property type="entry name" value="QCR9_sf"/>
</dbReference>
<keyword evidence="7 12" id="KW-0249">Electron transport</keyword>
<keyword evidence="4 12" id="KW-0679">Respiratory chain</keyword>
<dbReference type="EMBL" id="NAJP01000006">
    <property type="protein sequence ID" value="TKA47140.1"/>
    <property type="molecule type" value="Genomic_DNA"/>
</dbReference>
<keyword evidence="10 12" id="KW-0472">Membrane</keyword>
<protein>
    <recommendedName>
        <fullName evidence="11 12">Complex III subunit 9</fullName>
    </recommendedName>
</protein>
<name>A0A4U0VDN5_9PEZI</name>
<keyword evidence="3 12" id="KW-0813">Transport</keyword>
<comment type="subunit">
    <text evidence="12">Component of the ubiquinol-cytochrome c oxidoreductase (cytochrome b-c1 complex, complex III, CIII), a multisubunit enzyme composed of 3 respiratory subunits cytochrome b, cytochrome c1 and Rieske protein, 2 core protein subunits, and additional low-molecular weight protein subunits.</text>
</comment>
<dbReference type="InterPro" id="IPR008027">
    <property type="entry name" value="QCR9"/>
</dbReference>
<evidence type="ECO:0000256" key="1">
    <source>
        <dbReference type="ARBA" id="ARBA00004434"/>
    </source>
</evidence>